<accession>G2YG91</accession>
<dbReference type="HOGENOM" id="CLU_1906437_0_0_1"/>
<evidence type="ECO:0000313" key="2">
    <source>
        <dbReference type="Proteomes" id="UP000008177"/>
    </source>
</evidence>
<dbReference type="EMBL" id="FQ790328">
    <property type="protein sequence ID" value="CCD50789.1"/>
    <property type="molecule type" value="Genomic_DNA"/>
</dbReference>
<dbReference type="eggNOG" id="ENOG502SQS3">
    <property type="taxonomic scope" value="Eukaryota"/>
</dbReference>
<dbReference type="Proteomes" id="UP000008177">
    <property type="component" value="Unplaced contigs"/>
</dbReference>
<gene>
    <name evidence="1" type="ORF">BofuT4_P088520.1</name>
</gene>
<reference evidence="2" key="1">
    <citation type="journal article" date="2011" name="PLoS Genet.">
        <title>Genomic analysis of the necrotrophic fungal pathogens Sclerotinia sclerotiorum and Botrytis cinerea.</title>
        <authorList>
            <person name="Amselem J."/>
            <person name="Cuomo C.A."/>
            <person name="van Kan J.A."/>
            <person name="Viaud M."/>
            <person name="Benito E.P."/>
            <person name="Couloux A."/>
            <person name="Coutinho P.M."/>
            <person name="de Vries R.P."/>
            <person name="Dyer P.S."/>
            <person name="Fillinger S."/>
            <person name="Fournier E."/>
            <person name="Gout L."/>
            <person name="Hahn M."/>
            <person name="Kohn L."/>
            <person name="Lapalu N."/>
            <person name="Plummer K.M."/>
            <person name="Pradier J.M."/>
            <person name="Quevillon E."/>
            <person name="Sharon A."/>
            <person name="Simon A."/>
            <person name="ten Have A."/>
            <person name="Tudzynski B."/>
            <person name="Tudzynski P."/>
            <person name="Wincker P."/>
            <person name="Andrew M."/>
            <person name="Anthouard V."/>
            <person name="Beever R.E."/>
            <person name="Beffa R."/>
            <person name="Benoit I."/>
            <person name="Bouzid O."/>
            <person name="Brault B."/>
            <person name="Chen Z."/>
            <person name="Choquer M."/>
            <person name="Collemare J."/>
            <person name="Cotton P."/>
            <person name="Danchin E.G."/>
            <person name="Da Silva C."/>
            <person name="Gautier A."/>
            <person name="Giraud C."/>
            <person name="Giraud T."/>
            <person name="Gonzalez C."/>
            <person name="Grossetete S."/>
            <person name="Guldener U."/>
            <person name="Henrissat B."/>
            <person name="Howlett B.J."/>
            <person name="Kodira C."/>
            <person name="Kretschmer M."/>
            <person name="Lappartient A."/>
            <person name="Leroch M."/>
            <person name="Levis C."/>
            <person name="Mauceli E."/>
            <person name="Neuveglise C."/>
            <person name="Oeser B."/>
            <person name="Pearson M."/>
            <person name="Poulain J."/>
            <person name="Poussereau N."/>
            <person name="Quesneville H."/>
            <person name="Rascle C."/>
            <person name="Schumacher J."/>
            <person name="Segurens B."/>
            <person name="Sexton A."/>
            <person name="Silva E."/>
            <person name="Sirven C."/>
            <person name="Soanes D.M."/>
            <person name="Talbot N.J."/>
            <person name="Templeton M."/>
            <person name="Yandava C."/>
            <person name="Yarden O."/>
            <person name="Zeng Q."/>
            <person name="Rollins J.A."/>
            <person name="Lebrun M.H."/>
            <person name="Dickman M."/>
        </authorList>
    </citation>
    <scope>NUCLEOTIDE SEQUENCE [LARGE SCALE GENOMIC DNA]</scope>
    <source>
        <strain evidence="2">T4</strain>
    </source>
</reference>
<protein>
    <recommendedName>
        <fullName evidence="3">Mitochondrial substrate carrier protein</fullName>
    </recommendedName>
</protein>
<dbReference type="InParanoid" id="G2YG91"/>
<proteinExistence type="predicted"/>
<evidence type="ECO:0008006" key="3">
    <source>
        <dbReference type="Google" id="ProtNLM"/>
    </source>
</evidence>
<dbReference type="AlphaFoldDB" id="G2YG91"/>
<sequence>MAEYTSTIEGFQRAMEWSLTGPSAEAKIYAEATALPTFYHVMNGQKLDVENFVKGIEEWREKISAYVPVVDQFLRDGERLAAHMTGTVKVDGVDMEFESFMFGKVDGQSGKLEWLQERTVWGPRGGAPEHGVR</sequence>
<dbReference type="OrthoDB" id="2947043at2759"/>
<name>G2YG91_BOTF4</name>
<organism evidence="1 2">
    <name type="scientific">Botryotinia fuckeliana (strain T4)</name>
    <name type="common">Noble rot fungus</name>
    <name type="synonym">Botrytis cinerea</name>
    <dbReference type="NCBI Taxonomy" id="999810"/>
    <lineage>
        <taxon>Eukaryota</taxon>
        <taxon>Fungi</taxon>
        <taxon>Dikarya</taxon>
        <taxon>Ascomycota</taxon>
        <taxon>Pezizomycotina</taxon>
        <taxon>Leotiomycetes</taxon>
        <taxon>Helotiales</taxon>
        <taxon>Sclerotiniaceae</taxon>
        <taxon>Botrytis</taxon>
    </lineage>
</organism>
<evidence type="ECO:0000313" key="1">
    <source>
        <dbReference type="EMBL" id="CCD50789.1"/>
    </source>
</evidence>
<dbReference type="STRING" id="999810.G2YG91"/>